<proteinExistence type="predicted"/>
<dbReference type="Proteomes" id="UP000681356">
    <property type="component" value="Unassembled WGS sequence"/>
</dbReference>
<dbReference type="AlphaFoldDB" id="A0A8J8B5F2"/>
<evidence type="ECO:0000313" key="2">
    <source>
        <dbReference type="Proteomes" id="UP000681356"/>
    </source>
</evidence>
<dbReference type="SUPFAM" id="SSF53448">
    <property type="entry name" value="Nucleotide-diphospho-sugar transferases"/>
    <property type="match status" value="1"/>
</dbReference>
<comment type="caution">
    <text evidence="1">The sequence shown here is derived from an EMBL/GenBank/DDBJ whole genome shotgun (WGS) entry which is preliminary data.</text>
</comment>
<dbReference type="EMBL" id="JAGTUU010000001">
    <property type="protein sequence ID" value="MBS0122881.1"/>
    <property type="molecule type" value="Genomic_DNA"/>
</dbReference>
<evidence type="ECO:0000313" key="1">
    <source>
        <dbReference type="EMBL" id="MBS0122881.1"/>
    </source>
</evidence>
<reference evidence="1" key="1">
    <citation type="submission" date="2021-04" db="EMBL/GenBank/DDBJ databases">
        <authorList>
            <person name="Yoon J."/>
        </authorList>
    </citation>
    <scope>NUCLEOTIDE SEQUENCE</scope>
    <source>
        <strain evidence="1">KMU-90</strain>
    </source>
</reference>
<sequence length="347" mass="39035">MRIVAILCVRNEGAFLLDWLAHHLACGVTHVVAASNDCQDGTDAMLDRLEALGHVTHIRNDAPHDARGIQFTALDRAAETNAMRGADWLLALDIDEFVNVHVGDRTLPALIAALPQATAITLTWRLFGNAGVVRYRDAPVPAQFTRAAPPVLLWPWRAAMFKTLYRNDGTYRKPGVHRPRAPDRERLSAAHWVDGEGRDLPPRYREKGIFSDYRRPNHRLVQLNHYPLGAMESYILKADRGRAVHGADRLGMDYWVERNWSEVEDDSILALAPAVAEHRAALAADPELARLHAVSVDWRHARFKTLMRDEANRALFARLLMTPPARPIPEPLARQLADQARRAMDNP</sequence>
<dbReference type="Pfam" id="PF13704">
    <property type="entry name" value="Glyco_tranf_2_4"/>
    <property type="match status" value="1"/>
</dbReference>
<accession>A0A8J8B5F2</accession>
<dbReference type="InterPro" id="IPR029044">
    <property type="entry name" value="Nucleotide-diphossugar_trans"/>
</dbReference>
<dbReference type="RefSeq" id="WP_212534850.1">
    <property type="nucleotide sequence ID" value="NZ_JAGTUU010000001.1"/>
</dbReference>
<gene>
    <name evidence="1" type="ORF">KB874_01950</name>
</gene>
<organism evidence="1 2">
    <name type="scientific">Thetidibacter halocola</name>
    <dbReference type="NCBI Taxonomy" id="2827239"/>
    <lineage>
        <taxon>Bacteria</taxon>
        <taxon>Pseudomonadati</taxon>
        <taxon>Pseudomonadota</taxon>
        <taxon>Alphaproteobacteria</taxon>
        <taxon>Rhodobacterales</taxon>
        <taxon>Roseobacteraceae</taxon>
        <taxon>Thetidibacter</taxon>
    </lineage>
</organism>
<protein>
    <submittedName>
        <fullName evidence="1">Glycosyltransferase family 2 protein</fullName>
    </submittedName>
</protein>
<name>A0A8J8B5F2_9RHOB</name>
<keyword evidence="2" id="KW-1185">Reference proteome</keyword>